<dbReference type="NCBIfam" id="NF009074">
    <property type="entry name" value="PRK12409.1"/>
    <property type="match status" value="1"/>
</dbReference>
<evidence type="ECO:0000313" key="7">
    <source>
        <dbReference type="Proteomes" id="UP000094626"/>
    </source>
</evidence>
<reference evidence="5 6" key="1">
    <citation type="submission" date="2014-03" db="EMBL/GenBank/DDBJ databases">
        <title>Whole genome sequence of Novosphingobium resinovorum KF1.</title>
        <authorList>
            <person name="Gan H.M."/>
            <person name="Gan H.Y."/>
            <person name="Chew T.H."/>
            <person name="Savka M.A."/>
        </authorList>
    </citation>
    <scope>NUCLEOTIDE SEQUENCE [LARGE SCALE GENOMIC DNA]</scope>
    <source>
        <strain evidence="5 6">KF1</strain>
    </source>
</reference>
<dbReference type="PATRIC" id="fig|158500.4.peg.3440"/>
<dbReference type="SUPFAM" id="SSF54373">
    <property type="entry name" value="FAD-linked reductases, C-terminal domain"/>
    <property type="match status" value="1"/>
</dbReference>
<evidence type="ECO:0000313" key="5">
    <source>
        <dbReference type="EMBL" id="EZP80605.1"/>
    </source>
</evidence>
<evidence type="ECO:0000313" key="4">
    <source>
        <dbReference type="EMBL" id="AOR79458.1"/>
    </source>
</evidence>
<dbReference type="AlphaFoldDB" id="A0A031JUH3"/>
<dbReference type="Proteomes" id="UP000094626">
    <property type="component" value="Plasmid pSA1"/>
</dbReference>
<dbReference type="InterPro" id="IPR006076">
    <property type="entry name" value="FAD-dep_OxRdtase"/>
</dbReference>
<dbReference type="EC" id="1.4.99.1" evidence="5"/>
<dbReference type="EMBL" id="JFYZ01000016">
    <property type="protein sequence ID" value="EZP80605.1"/>
    <property type="molecule type" value="Genomic_DNA"/>
</dbReference>
<proteinExistence type="inferred from homology"/>
<dbReference type="GO" id="GO:0055130">
    <property type="term" value="P:D-alanine catabolic process"/>
    <property type="evidence" value="ECO:0007669"/>
    <property type="project" value="TreeGrafter"/>
</dbReference>
<protein>
    <submittedName>
        <fullName evidence="4 5">D-amino acid dehydrogenase</fullName>
        <ecNumber evidence="5">1.4.99.1</ecNumber>
    </submittedName>
</protein>
<evidence type="ECO:0000256" key="2">
    <source>
        <dbReference type="ARBA" id="ARBA00023002"/>
    </source>
</evidence>
<comment type="similarity">
    <text evidence="1">Belongs to the DadA oxidoreductase family.</text>
</comment>
<geneLocation type="plasmid" evidence="4 7">
    <name>pSA1</name>
</geneLocation>
<dbReference type="OrthoDB" id="9805337at2"/>
<dbReference type="Proteomes" id="UP000024329">
    <property type="component" value="Unassembled WGS sequence"/>
</dbReference>
<reference evidence="4" key="2">
    <citation type="submission" date="2016-08" db="EMBL/GenBank/DDBJ databases">
        <authorList>
            <person name="Seilhamer J.J."/>
        </authorList>
    </citation>
    <scope>NUCLEOTIDE SEQUENCE [LARGE SCALE GENOMIC DNA]</scope>
    <source>
        <strain evidence="4">SA1</strain>
        <plasmid evidence="4">pSA1</plasmid>
    </source>
</reference>
<keyword evidence="2 5" id="KW-0560">Oxidoreductase</keyword>
<feature type="domain" description="FAD dependent oxidoreductase" evidence="3">
    <location>
        <begin position="3"/>
        <end position="420"/>
    </location>
</feature>
<keyword evidence="7" id="KW-1185">Reference proteome</keyword>
<dbReference type="InterPro" id="IPR036188">
    <property type="entry name" value="FAD/NAD-bd_sf"/>
</dbReference>
<dbReference type="PANTHER" id="PTHR13847">
    <property type="entry name" value="SARCOSINE DEHYDROGENASE-RELATED"/>
    <property type="match status" value="1"/>
</dbReference>
<dbReference type="Gene3D" id="3.30.9.10">
    <property type="entry name" value="D-Amino Acid Oxidase, subunit A, domain 2"/>
    <property type="match status" value="1"/>
</dbReference>
<name>A0A031JUH3_9SPHN</name>
<dbReference type="KEGG" id="nre:BES08_21810"/>
<sequence>MARIIVIGAGITGVTAAYALLSRGHEVTLVERHRYPAMETSFANGGQLSASNAEVWNSMATITKGLRWLLRPDAPLLFNPRPSLHKYSWMAQFVGAIGRHHANTVETTRLAIAARRHLFDIAEREGIDFDLSRCGILHFYRNAETFEAARRGNVLLREGGLEREEVSPADIARIEPMLRGDFCGGFFTPSDSTGDIHKFTTGLARACARLGARFVLGGEVDGIALRPDGVSVRLQAAGGLGEGSDTGRLQDFSTDDLGAETVVEGDMVMVCAGVASRALAAKLGDRVNIYPVKGYSITVMLNDDESRAAAPEVSLLDEDAKIVTSRLGADRFRVAGTAEFNGFNRDIRADRIRPLVDWSERHFPGMSTRQVVPWAGLRPMTPTMMPFVGRGRHPRVFYNTGHGHLGWTLSAITAELVAQMIPPDEAEQRRSA</sequence>
<dbReference type="RefSeq" id="WP_036527111.1">
    <property type="nucleotide sequence ID" value="NZ_CP017076.1"/>
</dbReference>
<dbReference type="GO" id="GO:0005737">
    <property type="term" value="C:cytoplasm"/>
    <property type="evidence" value="ECO:0007669"/>
    <property type="project" value="TreeGrafter"/>
</dbReference>
<dbReference type="PANTHER" id="PTHR13847:SF280">
    <property type="entry name" value="D-AMINO ACID DEHYDROGENASE"/>
    <property type="match status" value="1"/>
</dbReference>
<dbReference type="GO" id="GO:0005886">
    <property type="term" value="C:plasma membrane"/>
    <property type="evidence" value="ECO:0007669"/>
    <property type="project" value="TreeGrafter"/>
</dbReference>
<keyword evidence="4" id="KW-0614">Plasmid</keyword>
<evidence type="ECO:0000313" key="6">
    <source>
        <dbReference type="Proteomes" id="UP000024329"/>
    </source>
</evidence>
<reference evidence="7" key="3">
    <citation type="journal article" date="2017" name="J. Biotechnol.">
        <title>Complete genome sequence of Novosphingobium resinovorum SA1, a versatile xenobiotic-degrading bacterium capable of utilizing sulfanilic acid.</title>
        <authorList>
            <person name="Hegedus B."/>
            <person name="Kos P.B."/>
            <person name="Balint B."/>
            <person name="Maroti G."/>
            <person name="Gan H.M."/>
            <person name="Perei K."/>
            <person name="Rakhely G."/>
        </authorList>
    </citation>
    <scope>NUCLEOTIDE SEQUENCE [LARGE SCALE GENOMIC DNA]</scope>
    <source>
        <strain evidence="7">SA1</strain>
    </source>
</reference>
<dbReference type="EMBL" id="CP017076">
    <property type="protein sequence ID" value="AOR79458.1"/>
    <property type="molecule type" value="Genomic_DNA"/>
</dbReference>
<dbReference type="SUPFAM" id="SSF51905">
    <property type="entry name" value="FAD/NAD(P)-binding domain"/>
    <property type="match status" value="1"/>
</dbReference>
<gene>
    <name evidence="4" type="ORF">BES08_21810</name>
    <name evidence="5" type="ORF">BV97_03372</name>
</gene>
<organism evidence="5 6">
    <name type="scientific">Novosphingobium resinovorum</name>
    <dbReference type="NCBI Taxonomy" id="158500"/>
    <lineage>
        <taxon>Bacteria</taxon>
        <taxon>Pseudomonadati</taxon>
        <taxon>Pseudomonadota</taxon>
        <taxon>Alphaproteobacteria</taxon>
        <taxon>Sphingomonadales</taxon>
        <taxon>Sphingomonadaceae</taxon>
        <taxon>Novosphingobium</taxon>
    </lineage>
</organism>
<dbReference type="Pfam" id="PF01266">
    <property type="entry name" value="DAO"/>
    <property type="match status" value="1"/>
</dbReference>
<dbReference type="GO" id="GO:0008718">
    <property type="term" value="F:D-amino-acid dehydrogenase activity"/>
    <property type="evidence" value="ECO:0007669"/>
    <property type="project" value="TreeGrafter"/>
</dbReference>
<dbReference type="Gene3D" id="3.50.50.60">
    <property type="entry name" value="FAD/NAD(P)-binding domain"/>
    <property type="match status" value="2"/>
</dbReference>
<dbReference type="eggNOG" id="COG0665">
    <property type="taxonomic scope" value="Bacteria"/>
</dbReference>
<evidence type="ECO:0000256" key="1">
    <source>
        <dbReference type="ARBA" id="ARBA00009410"/>
    </source>
</evidence>
<accession>A0A031JUH3</accession>
<evidence type="ECO:0000259" key="3">
    <source>
        <dbReference type="Pfam" id="PF01266"/>
    </source>
</evidence>